<proteinExistence type="predicted"/>
<dbReference type="STRING" id="3750.A0A498JZ09"/>
<accession>A0A498JZ09</accession>
<evidence type="ECO:0000313" key="1">
    <source>
        <dbReference type="EMBL" id="RXI01130.1"/>
    </source>
</evidence>
<keyword evidence="2" id="KW-1185">Reference proteome</keyword>
<reference evidence="1 2" key="1">
    <citation type="submission" date="2018-10" db="EMBL/GenBank/DDBJ databases">
        <title>A high-quality apple genome assembly.</title>
        <authorList>
            <person name="Hu J."/>
        </authorList>
    </citation>
    <scope>NUCLEOTIDE SEQUENCE [LARGE SCALE GENOMIC DNA]</scope>
    <source>
        <strain evidence="2">cv. HFTH1</strain>
        <tissue evidence="1">Young leaf</tissue>
    </source>
</reference>
<evidence type="ECO:0000313" key="2">
    <source>
        <dbReference type="Proteomes" id="UP000290289"/>
    </source>
</evidence>
<organism evidence="1 2">
    <name type="scientific">Malus domestica</name>
    <name type="common">Apple</name>
    <name type="synonym">Pyrus malus</name>
    <dbReference type="NCBI Taxonomy" id="3750"/>
    <lineage>
        <taxon>Eukaryota</taxon>
        <taxon>Viridiplantae</taxon>
        <taxon>Streptophyta</taxon>
        <taxon>Embryophyta</taxon>
        <taxon>Tracheophyta</taxon>
        <taxon>Spermatophyta</taxon>
        <taxon>Magnoliopsida</taxon>
        <taxon>eudicotyledons</taxon>
        <taxon>Gunneridae</taxon>
        <taxon>Pentapetalae</taxon>
        <taxon>rosids</taxon>
        <taxon>fabids</taxon>
        <taxon>Rosales</taxon>
        <taxon>Rosaceae</taxon>
        <taxon>Amygdaloideae</taxon>
        <taxon>Maleae</taxon>
        <taxon>Malus</taxon>
    </lineage>
</organism>
<dbReference type="EMBL" id="RDQH01000330">
    <property type="protein sequence ID" value="RXI01130.1"/>
    <property type="molecule type" value="Genomic_DNA"/>
</dbReference>
<dbReference type="Proteomes" id="UP000290289">
    <property type="component" value="Chromosome 4"/>
</dbReference>
<comment type="caution">
    <text evidence="1">The sequence shown here is derived from an EMBL/GenBank/DDBJ whole genome shotgun (WGS) entry which is preliminary data.</text>
</comment>
<dbReference type="AlphaFoldDB" id="A0A498JZ09"/>
<sequence>MAAIFATEIKLHDTGSAVKTSRYATAGAAWLNGVFGKGAKAGQVAVIADVLPISNWVSPVEIEGEY</sequence>
<protein>
    <submittedName>
        <fullName evidence="1">Uncharacterized protein</fullName>
    </submittedName>
</protein>
<gene>
    <name evidence="1" type="ORF">DVH24_001364</name>
</gene>
<name>A0A498JZ09_MALDO</name>